<sequence length="120" mass="13585">MGITIKTFQVYSKFNRANGRRLLVAMTDFRAALKWTYGVGTSTSCSGPCLFEFRSQVAHTLSWPENGNDKYICCNMNKSYATLLPALLHVSIIEDRYNDSRAPLISHCLFNHPMEPVCQC</sequence>
<evidence type="ECO:0000313" key="1">
    <source>
        <dbReference type="EMBL" id="JAP56692.1"/>
    </source>
</evidence>
<reference evidence="1" key="1">
    <citation type="submission" date="2016-01" db="EMBL/GenBank/DDBJ databases">
        <title>Reference transcriptome for the parasite Schistocephalus solidus: insights into the molecular evolution of parasitism.</title>
        <authorList>
            <person name="Hebert F.O."/>
            <person name="Grambauer S."/>
            <person name="Barber I."/>
            <person name="Landry C.R."/>
            <person name="Aubin-Horth N."/>
        </authorList>
    </citation>
    <scope>NUCLEOTIDE SEQUENCE</scope>
</reference>
<gene>
    <name evidence="1" type="ORF">TR149252</name>
</gene>
<dbReference type="EMBL" id="GEEE01006533">
    <property type="protein sequence ID" value="JAP56692.1"/>
    <property type="molecule type" value="Transcribed_RNA"/>
</dbReference>
<proteinExistence type="predicted"/>
<protein>
    <submittedName>
        <fullName evidence="1">Uncharacterized protein</fullName>
    </submittedName>
</protein>
<accession>A0A0X3Q7J3</accession>
<dbReference type="AlphaFoldDB" id="A0A0X3Q7J3"/>
<name>A0A0X3Q7J3_SCHSO</name>
<organism evidence="1">
    <name type="scientific">Schistocephalus solidus</name>
    <name type="common">Tapeworm</name>
    <dbReference type="NCBI Taxonomy" id="70667"/>
    <lineage>
        <taxon>Eukaryota</taxon>
        <taxon>Metazoa</taxon>
        <taxon>Spiralia</taxon>
        <taxon>Lophotrochozoa</taxon>
        <taxon>Platyhelminthes</taxon>
        <taxon>Cestoda</taxon>
        <taxon>Eucestoda</taxon>
        <taxon>Diphyllobothriidea</taxon>
        <taxon>Diphyllobothriidae</taxon>
        <taxon>Schistocephalus</taxon>
    </lineage>
</organism>